<dbReference type="EMBL" id="JAIQZE010000012">
    <property type="protein sequence ID" value="MBZ9779484.1"/>
    <property type="molecule type" value="Genomic_DNA"/>
</dbReference>
<dbReference type="PROSITE" id="PS51257">
    <property type="entry name" value="PROKAR_LIPOPROTEIN"/>
    <property type="match status" value="1"/>
</dbReference>
<evidence type="ECO:0000313" key="1">
    <source>
        <dbReference type="EMBL" id="MBZ9779484.1"/>
    </source>
</evidence>
<gene>
    <name evidence="1" type="ORF">LB452_11175</name>
</gene>
<reference evidence="2" key="1">
    <citation type="submission" date="2023-07" db="EMBL/GenBank/DDBJ databases">
        <title>Novel species isolated from saline lakes on Tibetan Plateau.</title>
        <authorList>
            <person name="Lu H."/>
        </authorList>
    </citation>
    <scope>NUCLEOTIDE SEQUENCE [LARGE SCALE GENOMIC DNA]</scope>
    <source>
        <strain evidence="2">CAK8W</strain>
    </source>
</reference>
<keyword evidence="2" id="KW-1185">Reference proteome</keyword>
<accession>A0ABS7XLV9</accession>
<proteinExistence type="predicted"/>
<organism evidence="1 2">
    <name type="scientific">Psychroflexus longus</name>
    <dbReference type="NCBI Taxonomy" id="2873596"/>
    <lineage>
        <taxon>Bacteria</taxon>
        <taxon>Pseudomonadati</taxon>
        <taxon>Bacteroidota</taxon>
        <taxon>Flavobacteriia</taxon>
        <taxon>Flavobacteriales</taxon>
        <taxon>Flavobacteriaceae</taxon>
        <taxon>Psychroflexus</taxon>
    </lineage>
</organism>
<dbReference type="RefSeq" id="WP_224461819.1">
    <property type="nucleotide sequence ID" value="NZ_JAIQZE010000012.1"/>
</dbReference>
<protein>
    <submittedName>
        <fullName evidence="1">PrcB protein</fullName>
    </submittedName>
</protein>
<comment type="caution">
    <text evidence="1">The sequence shown here is derived from an EMBL/GenBank/DDBJ whole genome shotgun (WGS) entry which is preliminary data.</text>
</comment>
<name>A0ABS7XLV9_9FLAO</name>
<dbReference type="Proteomes" id="UP001199314">
    <property type="component" value="Unassembled WGS sequence"/>
</dbReference>
<evidence type="ECO:0000313" key="2">
    <source>
        <dbReference type="Proteomes" id="UP001199314"/>
    </source>
</evidence>
<sequence>MKNFILLMVSFVLFSCSNEDDMLVNSDLKLVKEGVFSSENENLAEQNWLISSQSEFESTFSEEPEFLNLFQDNPFDFETHIMLISTDEIRTSGGYSVNIQFDGETQNEVFFKIQYNSPEDGLVTLPVYIPYQAKKYPVTDKTIQFRN</sequence>